<keyword evidence="4" id="KW-0216">Detoxification</keyword>
<comment type="cofactor">
    <cofactor evidence="2">
        <name>Zn(2+)</name>
        <dbReference type="ChEBI" id="CHEBI:29105"/>
    </cofactor>
</comment>
<dbReference type="Gene3D" id="2.40.37.20">
    <property type="entry name" value="D-serine dehydratase-like domain"/>
    <property type="match status" value="1"/>
</dbReference>
<dbReference type="EC" id="4.3.1.18" evidence="11"/>
<evidence type="ECO:0000256" key="4">
    <source>
        <dbReference type="ARBA" id="ARBA00022575"/>
    </source>
</evidence>
<comment type="function">
    <text evidence="10">Catalyzes the conversion of D-serine to pyruvate and ammonia. May play a role in D-serine detoxification.</text>
</comment>
<dbReference type="Gene3D" id="3.20.20.10">
    <property type="entry name" value="Alanine racemase"/>
    <property type="match status" value="1"/>
</dbReference>
<dbReference type="Pfam" id="PF14031">
    <property type="entry name" value="D-ser_dehydrat"/>
    <property type="match status" value="1"/>
</dbReference>
<comment type="cofactor">
    <cofactor evidence="1">
        <name>pyridoxal 5'-phosphate</name>
        <dbReference type="ChEBI" id="CHEBI:597326"/>
    </cofactor>
</comment>
<evidence type="ECO:0000256" key="7">
    <source>
        <dbReference type="ARBA" id="ARBA00022898"/>
    </source>
</evidence>
<dbReference type="EMBL" id="JADNRY010000007">
    <property type="protein sequence ID" value="KAF9076256.1"/>
    <property type="molecule type" value="Genomic_DNA"/>
</dbReference>
<sequence length="430" mass="46748">MQQTQTPYDFTTRPSKDALVQEFIGQSLDSLRTPAMIIDRKIFADNCAAMHAKAKEWGTGFRAHLKTHKTADGTRLQMISSADRTSAVVVSTLMEAWEVFREGLFTDGTVKDLLYGLPIAPNKVADLSSLWDLVAEEGGTIRVLIDHPDQIKFLEECESKREKPRKWSVFVKMDGGQKRAGVSVGASTFETLIKALLTSPAISIYGFYAHAGNSYASTSLDQASSFLSSEVQCVNQGAESAIKIASSMGVETTSQMFVLSVGSTPTAHAASAEAREKLTSSLHGSLELHAGNYPMLDLQQLSTNLIDRSKVAQRVRVTVASYYPSRGAKGTDEALVDGGALAFSKDTGPSQTFGEVIGTDWKLGRISQEHGTLTRTTPAGNEELKVGDKVDIIGQHACLIAAAYPWFYVVDSDVKQGKEVVDIWVPWKGW</sequence>
<evidence type="ECO:0000313" key="16">
    <source>
        <dbReference type="Proteomes" id="UP000772434"/>
    </source>
</evidence>
<evidence type="ECO:0000256" key="12">
    <source>
        <dbReference type="ARBA" id="ARBA00069616"/>
    </source>
</evidence>
<dbReference type="InterPro" id="IPR051466">
    <property type="entry name" value="D-amino_acid_metab_enzyme"/>
</dbReference>
<dbReference type="InterPro" id="IPR001608">
    <property type="entry name" value="Ala_racemase_N"/>
</dbReference>
<keyword evidence="16" id="KW-1185">Reference proteome</keyword>
<reference evidence="15" key="1">
    <citation type="submission" date="2020-11" db="EMBL/GenBank/DDBJ databases">
        <authorList>
            <consortium name="DOE Joint Genome Institute"/>
            <person name="Ahrendt S."/>
            <person name="Riley R."/>
            <person name="Andreopoulos W."/>
            <person name="Labutti K."/>
            <person name="Pangilinan J."/>
            <person name="Ruiz-Duenas F.J."/>
            <person name="Barrasa J.M."/>
            <person name="Sanchez-Garcia M."/>
            <person name="Camarero S."/>
            <person name="Miyauchi S."/>
            <person name="Serrano A."/>
            <person name="Linde D."/>
            <person name="Babiker R."/>
            <person name="Drula E."/>
            <person name="Ayuso-Fernandez I."/>
            <person name="Pacheco R."/>
            <person name="Padilla G."/>
            <person name="Ferreira P."/>
            <person name="Barriuso J."/>
            <person name="Kellner H."/>
            <person name="Castanera R."/>
            <person name="Alfaro M."/>
            <person name="Ramirez L."/>
            <person name="Pisabarro A.G."/>
            <person name="Kuo A."/>
            <person name="Tritt A."/>
            <person name="Lipzen A."/>
            <person name="He G."/>
            <person name="Yan M."/>
            <person name="Ng V."/>
            <person name="Cullen D."/>
            <person name="Martin F."/>
            <person name="Rosso M.-N."/>
            <person name="Henrissat B."/>
            <person name="Hibbett D."/>
            <person name="Martinez A.T."/>
            <person name="Grigoriev I.V."/>
        </authorList>
    </citation>
    <scope>NUCLEOTIDE SEQUENCE</scope>
    <source>
        <strain evidence="15">AH 40177</strain>
    </source>
</reference>
<gene>
    <name evidence="15" type="ORF">BDP27DRAFT_1210791</name>
</gene>
<evidence type="ECO:0000256" key="9">
    <source>
        <dbReference type="ARBA" id="ARBA00051198"/>
    </source>
</evidence>
<evidence type="ECO:0000256" key="10">
    <source>
        <dbReference type="ARBA" id="ARBA00055764"/>
    </source>
</evidence>
<dbReference type="PANTHER" id="PTHR28004:SF2">
    <property type="entry name" value="D-SERINE DEHYDRATASE"/>
    <property type="match status" value="1"/>
</dbReference>
<dbReference type="InterPro" id="IPR029066">
    <property type="entry name" value="PLP-binding_barrel"/>
</dbReference>
<name>A0A9P5Q6Y1_9AGAR</name>
<dbReference type="GO" id="GO:0036088">
    <property type="term" value="P:D-serine catabolic process"/>
    <property type="evidence" value="ECO:0007669"/>
    <property type="project" value="TreeGrafter"/>
</dbReference>
<dbReference type="Proteomes" id="UP000772434">
    <property type="component" value="Unassembled WGS sequence"/>
</dbReference>
<evidence type="ECO:0000256" key="6">
    <source>
        <dbReference type="ARBA" id="ARBA00022833"/>
    </source>
</evidence>
<dbReference type="SMART" id="SM01119">
    <property type="entry name" value="D-ser_dehydrat"/>
    <property type="match status" value="1"/>
</dbReference>
<keyword evidence="7" id="KW-0663">Pyridoxal phosphate</keyword>
<protein>
    <recommendedName>
        <fullName evidence="12">D-serine dehydratase</fullName>
        <ecNumber evidence="11">4.3.1.18</ecNumber>
    </recommendedName>
    <alternativeName>
        <fullName evidence="13">D-serine deaminase</fullName>
    </alternativeName>
</protein>
<organism evidence="15 16">
    <name type="scientific">Rhodocollybia butyracea</name>
    <dbReference type="NCBI Taxonomy" id="206335"/>
    <lineage>
        <taxon>Eukaryota</taxon>
        <taxon>Fungi</taxon>
        <taxon>Dikarya</taxon>
        <taxon>Basidiomycota</taxon>
        <taxon>Agaricomycotina</taxon>
        <taxon>Agaricomycetes</taxon>
        <taxon>Agaricomycetidae</taxon>
        <taxon>Agaricales</taxon>
        <taxon>Marasmiineae</taxon>
        <taxon>Omphalotaceae</taxon>
        <taxon>Rhodocollybia</taxon>
    </lineage>
</organism>
<dbReference type="Pfam" id="PF01168">
    <property type="entry name" value="Ala_racemase_N"/>
    <property type="match status" value="1"/>
</dbReference>
<evidence type="ECO:0000313" key="15">
    <source>
        <dbReference type="EMBL" id="KAF9076256.1"/>
    </source>
</evidence>
<evidence type="ECO:0000259" key="14">
    <source>
        <dbReference type="SMART" id="SM01119"/>
    </source>
</evidence>
<keyword evidence="8" id="KW-0456">Lyase</keyword>
<evidence type="ECO:0000256" key="5">
    <source>
        <dbReference type="ARBA" id="ARBA00022723"/>
    </source>
</evidence>
<dbReference type="InterPro" id="IPR042208">
    <property type="entry name" value="D-ser_dehydrat-like_sf"/>
</dbReference>
<dbReference type="GO" id="GO:0046872">
    <property type="term" value="F:metal ion binding"/>
    <property type="evidence" value="ECO:0007669"/>
    <property type="project" value="UniProtKB-KW"/>
</dbReference>
<comment type="caution">
    <text evidence="15">The sequence shown here is derived from an EMBL/GenBank/DDBJ whole genome shotgun (WGS) entry which is preliminary data.</text>
</comment>
<keyword evidence="6" id="KW-0862">Zinc</keyword>
<dbReference type="PANTHER" id="PTHR28004">
    <property type="entry name" value="ZGC:162816-RELATED"/>
    <property type="match status" value="1"/>
</dbReference>
<evidence type="ECO:0000256" key="11">
    <source>
        <dbReference type="ARBA" id="ARBA00066349"/>
    </source>
</evidence>
<evidence type="ECO:0000256" key="2">
    <source>
        <dbReference type="ARBA" id="ARBA00001947"/>
    </source>
</evidence>
<feature type="domain" description="D-serine dehydratase-like" evidence="14">
    <location>
        <begin position="312"/>
        <end position="411"/>
    </location>
</feature>
<dbReference type="OrthoDB" id="20198at2759"/>
<proteinExistence type="inferred from homology"/>
<dbReference type="FunFam" id="3.20.20.10:FF:000016">
    <property type="entry name" value="D-serine dehydratase"/>
    <property type="match status" value="1"/>
</dbReference>
<keyword evidence="5" id="KW-0479">Metal-binding</keyword>
<dbReference type="GO" id="GO:0009636">
    <property type="term" value="P:response to toxic substance"/>
    <property type="evidence" value="ECO:0007669"/>
    <property type="project" value="UniProtKB-KW"/>
</dbReference>
<dbReference type="GO" id="GO:0008721">
    <property type="term" value="F:D-serine ammonia-lyase activity"/>
    <property type="evidence" value="ECO:0007669"/>
    <property type="project" value="UniProtKB-EC"/>
</dbReference>
<comment type="catalytic activity">
    <reaction evidence="9">
        <text>D-serine = pyruvate + NH4(+)</text>
        <dbReference type="Rhea" id="RHEA:13977"/>
        <dbReference type="ChEBI" id="CHEBI:15361"/>
        <dbReference type="ChEBI" id="CHEBI:28938"/>
        <dbReference type="ChEBI" id="CHEBI:35247"/>
        <dbReference type="EC" id="4.3.1.18"/>
    </reaction>
    <physiologicalReaction direction="left-to-right" evidence="9">
        <dbReference type="Rhea" id="RHEA:13978"/>
    </physiologicalReaction>
</comment>
<comment type="similarity">
    <text evidence="3">Belongs to the DSD1 family.</text>
</comment>
<evidence type="ECO:0000256" key="3">
    <source>
        <dbReference type="ARBA" id="ARBA00005323"/>
    </source>
</evidence>
<evidence type="ECO:0000256" key="8">
    <source>
        <dbReference type="ARBA" id="ARBA00023239"/>
    </source>
</evidence>
<evidence type="ECO:0000256" key="1">
    <source>
        <dbReference type="ARBA" id="ARBA00001933"/>
    </source>
</evidence>
<dbReference type="InterPro" id="IPR026956">
    <property type="entry name" value="D-ser_dehydrat-like_dom"/>
</dbReference>
<dbReference type="AlphaFoldDB" id="A0A9P5Q6Y1"/>
<evidence type="ECO:0000256" key="13">
    <source>
        <dbReference type="ARBA" id="ARBA00075219"/>
    </source>
</evidence>
<accession>A0A9P5Q6Y1</accession>
<dbReference type="SUPFAM" id="SSF51419">
    <property type="entry name" value="PLP-binding barrel"/>
    <property type="match status" value="1"/>
</dbReference>